<sequence>MWGAFGFVGAAYWRFFEKLRMTTKCVMKNRQHLQSQNYYYRFKHKEAKNRKRKLLLK</sequence>
<dbReference type="Proteomes" id="UP000018004">
    <property type="component" value="Unassembled WGS sequence"/>
</dbReference>
<protein>
    <submittedName>
        <fullName evidence="1">Uncharacterized protein</fullName>
    </submittedName>
</protein>
<dbReference type="AlphaFoldDB" id="V6SRF0"/>
<evidence type="ECO:0000313" key="2">
    <source>
        <dbReference type="Proteomes" id="UP000018004"/>
    </source>
</evidence>
<gene>
    <name evidence="1" type="ORF">FLJC2902T_13520</name>
</gene>
<evidence type="ECO:0000313" key="1">
    <source>
        <dbReference type="EMBL" id="ESU28757.1"/>
    </source>
</evidence>
<keyword evidence="2" id="KW-1185">Reference proteome</keyword>
<reference evidence="1 2" key="1">
    <citation type="submission" date="2013-08" db="EMBL/GenBank/DDBJ databases">
        <title>Flavobacterium limnosediminis JC2902 genome sequencing.</title>
        <authorList>
            <person name="Lee K."/>
            <person name="Yi H."/>
            <person name="Park S."/>
            <person name="Chun J."/>
        </authorList>
    </citation>
    <scope>NUCLEOTIDE SEQUENCE [LARGE SCALE GENOMIC DNA]</scope>
    <source>
        <strain evidence="1 2">JC2902</strain>
    </source>
</reference>
<dbReference type="EMBL" id="AVGG01000005">
    <property type="protein sequence ID" value="ESU28757.1"/>
    <property type="molecule type" value="Genomic_DNA"/>
</dbReference>
<comment type="caution">
    <text evidence="1">The sequence shown here is derived from an EMBL/GenBank/DDBJ whole genome shotgun (WGS) entry which is preliminary data.</text>
</comment>
<proteinExistence type="predicted"/>
<organism evidence="1 2">
    <name type="scientific">Flavobacterium limnosediminis JC2902</name>
    <dbReference type="NCBI Taxonomy" id="1341181"/>
    <lineage>
        <taxon>Bacteria</taxon>
        <taxon>Pseudomonadati</taxon>
        <taxon>Bacteroidota</taxon>
        <taxon>Flavobacteriia</taxon>
        <taxon>Flavobacteriales</taxon>
        <taxon>Flavobacteriaceae</taxon>
        <taxon>Flavobacterium</taxon>
    </lineage>
</organism>
<name>V6SRF0_9FLAO</name>
<accession>V6SRF0</accession>